<dbReference type="Proteomes" id="UP001219525">
    <property type="component" value="Unassembled WGS sequence"/>
</dbReference>
<evidence type="ECO:0000313" key="2">
    <source>
        <dbReference type="EMBL" id="KAJ7211297.1"/>
    </source>
</evidence>
<feature type="transmembrane region" description="Helical" evidence="1">
    <location>
        <begin position="88"/>
        <end position="108"/>
    </location>
</feature>
<dbReference type="InterPro" id="IPR013901">
    <property type="entry name" value="Anthrone_oxy"/>
</dbReference>
<name>A0AAD6VFC2_9AGAR</name>
<keyword evidence="1" id="KW-0472">Membrane</keyword>
<sequence>MPAPGHIALVAGLVSSSYFTFGNIGLAFCGIMPAIARGQTTLPVADRVVLWEFFYEAGKLHMLGASVMSAVALSVSAYLSSAGPLRNVAAAGAVAAYTSIAFTLLFLLPVNNDLIAMLKANAVKSMGPKEEHALDQLDKWRALHRVRIVLGLISWLASATALLATDAIIKPSISLKTNH</sequence>
<protein>
    <recommendedName>
        <fullName evidence="4">DUF1772-domain-containing protein</fullName>
    </recommendedName>
</protein>
<dbReference type="EMBL" id="JARJCW010000026">
    <property type="protein sequence ID" value="KAJ7211297.1"/>
    <property type="molecule type" value="Genomic_DNA"/>
</dbReference>
<evidence type="ECO:0000313" key="3">
    <source>
        <dbReference type="Proteomes" id="UP001219525"/>
    </source>
</evidence>
<reference evidence="2" key="1">
    <citation type="submission" date="2023-03" db="EMBL/GenBank/DDBJ databases">
        <title>Massive genome expansion in bonnet fungi (Mycena s.s.) driven by repeated elements and novel gene families across ecological guilds.</title>
        <authorList>
            <consortium name="Lawrence Berkeley National Laboratory"/>
            <person name="Harder C.B."/>
            <person name="Miyauchi S."/>
            <person name="Viragh M."/>
            <person name="Kuo A."/>
            <person name="Thoen E."/>
            <person name="Andreopoulos B."/>
            <person name="Lu D."/>
            <person name="Skrede I."/>
            <person name="Drula E."/>
            <person name="Henrissat B."/>
            <person name="Morin E."/>
            <person name="Kohler A."/>
            <person name="Barry K."/>
            <person name="LaButti K."/>
            <person name="Morin E."/>
            <person name="Salamov A."/>
            <person name="Lipzen A."/>
            <person name="Mereny Z."/>
            <person name="Hegedus B."/>
            <person name="Baldrian P."/>
            <person name="Stursova M."/>
            <person name="Weitz H."/>
            <person name="Taylor A."/>
            <person name="Grigoriev I.V."/>
            <person name="Nagy L.G."/>
            <person name="Martin F."/>
            <person name="Kauserud H."/>
        </authorList>
    </citation>
    <scope>NUCLEOTIDE SEQUENCE</scope>
    <source>
        <strain evidence="2">9144</strain>
    </source>
</reference>
<keyword evidence="3" id="KW-1185">Reference proteome</keyword>
<keyword evidence="1" id="KW-1133">Transmembrane helix</keyword>
<comment type="caution">
    <text evidence="2">The sequence shown here is derived from an EMBL/GenBank/DDBJ whole genome shotgun (WGS) entry which is preliminary data.</text>
</comment>
<feature type="transmembrane region" description="Helical" evidence="1">
    <location>
        <begin position="148"/>
        <end position="169"/>
    </location>
</feature>
<evidence type="ECO:0008006" key="4">
    <source>
        <dbReference type="Google" id="ProtNLM"/>
    </source>
</evidence>
<accession>A0AAD6VFC2</accession>
<proteinExistence type="predicted"/>
<evidence type="ECO:0000256" key="1">
    <source>
        <dbReference type="SAM" id="Phobius"/>
    </source>
</evidence>
<dbReference type="AlphaFoldDB" id="A0AAD6VFC2"/>
<gene>
    <name evidence="2" type="ORF">GGX14DRAFT_697380</name>
</gene>
<keyword evidence="1" id="KW-0812">Transmembrane</keyword>
<dbReference type="Pfam" id="PF08592">
    <property type="entry name" value="Anthrone_oxy"/>
    <property type="match status" value="1"/>
</dbReference>
<organism evidence="2 3">
    <name type="scientific">Mycena pura</name>
    <dbReference type="NCBI Taxonomy" id="153505"/>
    <lineage>
        <taxon>Eukaryota</taxon>
        <taxon>Fungi</taxon>
        <taxon>Dikarya</taxon>
        <taxon>Basidiomycota</taxon>
        <taxon>Agaricomycotina</taxon>
        <taxon>Agaricomycetes</taxon>
        <taxon>Agaricomycetidae</taxon>
        <taxon>Agaricales</taxon>
        <taxon>Marasmiineae</taxon>
        <taxon>Mycenaceae</taxon>
        <taxon>Mycena</taxon>
    </lineage>
</organism>